<dbReference type="RefSeq" id="WP_338446784.1">
    <property type="nucleotide sequence ID" value="NZ_CP144918.1"/>
</dbReference>
<dbReference type="Gene3D" id="3.40.630.30">
    <property type="match status" value="1"/>
</dbReference>
<proteinExistence type="predicted"/>
<gene>
    <name evidence="2" type="ORF">V5F89_03035</name>
</gene>
<name>A0ABZ2D7X1_9SPHN</name>
<reference evidence="2 3" key="1">
    <citation type="submission" date="2024-02" db="EMBL/GenBank/DDBJ databases">
        <title>The whole genome sequence of five bacterial samples isolated from Abu Dhabi Sabkha-shore region.</title>
        <authorList>
            <person name="Sudalaimuthuasari N."/>
            <person name="Sarfraz B."/>
            <person name="Tuyisabe J.D."/>
            <person name="Mugisha Ntwali L.D.M."/>
            <person name="Ali A.I.A.A."/>
            <person name="Almansoori S.Z.A."/>
            <person name="Alajami H.S.A."/>
            <person name="Almeqbaali A.A.S."/>
            <person name="Kundu B."/>
            <person name="Saeed E.E."/>
            <person name="Sukumarinath V."/>
            <person name="Mishra A.K."/>
            <person name="Hazzouri K.M."/>
            <person name="Almaskari R."/>
            <person name="Sharma A.K."/>
            <person name="Amiri K.M.A."/>
        </authorList>
    </citation>
    <scope>NUCLEOTIDE SEQUENCE [LARGE SCALE GENOMIC DNA]</scope>
    <source>
        <strain evidence="3">kcgeb_sd</strain>
    </source>
</reference>
<dbReference type="EMBL" id="CP144918">
    <property type="protein sequence ID" value="WWA47897.1"/>
    <property type="molecule type" value="Genomic_DNA"/>
</dbReference>
<dbReference type="Proteomes" id="UP001335183">
    <property type="component" value="Chromosome"/>
</dbReference>
<dbReference type="Pfam" id="PF13302">
    <property type="entry name" value="Acetyltransf_3"/>
    <property type="match status" value="1"/>
</dbReference>
<dbReference type="PANTHER" id="PTHR43792:SF1">
    <property type="entry name" value="N-ACETYLTRANSFERASE DOMAIN-CONTAINING PROTEIN"/>
    <property type="match status" value="1"/>
</dbReference>
<organism evidence="2 3">
    <name type="scientific">Pelagerythrobacter marensis</name>
    <dbReference type="NCBI Taxonomy" id="543877"/>
    <lineage>
        <taxon>Bacteria</taxon>
        <taxon>Pseudomonadati</taxon>
        <taxon>Pseudomonadota</taxon>
        <taxon>Alphaproteobacteria</taxon>
        <taxon>Sphingomonadales</taxon>
        <taxon>Erythrobacteraceae</taxon>
        <taxon>Pelagerythrobacter</taxon>
    </lineage>
</organism>
<evidence type="ECO:0000313" key="3">
    <source>
        <dbReference type="Proteomes" id="UP001335183"/>
    </source>
</evidence>
<protein>
    <submittedName>
        <fullName evidence="2">GNAT family N-acetyltransferase</fullName>
    </submittedName>
</protein>
<feature type="domain" description="N-acetyltransferase" evidence="1">
    <location>
        <begin position="11"/>
        <end position="169"/>
    </location>
</feature>
<evidence type="ECO:0000313" key="2">
    <source>
        <dbReference type="EMBL" id="WWA47897.1"/>
    </source>
</evidence>
<accession>A0ABZ2D7X1</accession>
<keyword evidence="3" id="KW-1185">Reference proteome</keyword>
<evidence type="ECO:0000259" key="1">
    <source>
        <dbReference type="PROSITE" id="PS51186"/>
    </source>
</evidence>
<dbReference type="PROSITE" id="PS51186">
    <property type="entry name" value="GNAT"/>
    <property type="match status" value="1"/>
</dbReference>
<sequence length="182" mass="20506">MADFRHETGRLWLRDWRDGDCDDFHRVCGDPRVMATLGPVMSRGETAKLIADLQDRAARFGHTFWALERKSDGRVIGFTGLVRGNIAQIEGELEIGWRLAADCWGQGYAREAAEASLDWAKANRSGEPVVAITARANARSRALMERLGMTRRPERDFDHPRVPEGDPLRPHVLYAIDPGARR</sequence>
<dbReference type="PANTHER" id="PTHR43792">
    <property type="entry name" value="GNAT FAMILY, PUTATIVE (AFU_ORTHOLOGUE AFUA_3G00765)-RELATED-RELATED"/>
    <property type="match status" value="1"/>
</dbReference>
<dbReference type="InterPro" id="IPR000182">
    <property type="entry name" value="GNAT_dom"/>
</dbReference>
<dbReference type="SUPFAM" id="SSF55729">
    <property type="entry name" value="Acyl-CoA N-acyltransferases (Nat)"/>
    <property type="match status" value="1"/>
</dbReference>
<dbReference type="InterPro" id="IPR051531">
    <property type="entry name" value="N-acetyltransferase"/>
</dbReference>
<dbReference type="InterPro" id="IPR016181">
    <property type="entry name" value="Acyl_CoA_acyltransferase"/>
</dbReference>